<dbReference type="EMBL" id="BARV01002070">
    <property type="protein sequence ID" value="GAH89859.1"/>
    <property type="molecule type" value="Genomic_DNA"/>
</dbReference>
<comment type="caution">
    <text evidence="1">The sequence shown here is derived from an EMBL/GenBank/DDBJ whole genome shotgun (WGS) entry which is preliminary data.</text>
</comment>
<proteinExistence type="predicted"/>
<gene>
    <name evidence="1" type="ORF">S06H3_05552</name>
</gene>
<protein>
    <submittedName>
        <fullName evidence="1">Uncharacterized protein</fullName>
    </submittedName>
</protein>
<accession>X1KIA2</accession>
<reference evidence="1" key="1">
    <citation type="journal article" date="2014" name="Front. Microbiol.">
        <title>High frequency of phylogenetically diverse reductive dehalogenase-homologous genes in deep subseafloor sedimentary metagenomes.</title>
        <authorList>
            <person name="Kawai M."/>
            <person name="Futagami T."/>
            <person name="Toyoda A."/>
            <person name="Takaki Y."/>
            <person name="Nishi S."/>
            <person name="Hori S."/>
            <person name="Arai W."/>
            <person name="Tsubouchi T."/>
            <person name="Morono Y."/>
            <person name="Uchiyama I."/>
            <person name="Ito T."/>
            <person name="Fujiyama A."/>
            <person name="Inagaki F."/>
            <person name="Takami H."/>
        </authorList>
    </citation>
    <scope>NUCLEOTIDE SEQUENCE</scope>
    <source>
        <strain evidence="1">Expedition CK06-06</strain>
    </source>
</reference>
<dbReference type="AlphaFoldDB" id="X1KIA2"/>
<name>X1KIA2_9ZZZZ</name>
<organism evidence="1">
    <name type="scientific">marine sediment metagenome</name>
    <dbReference type="NCBI Taxonomy" id="412755"/>
    <lineage>
        <taxon>unclassified sequences</taxon>
        <taxon>metagenomes</taxon>
        <taxon>ecological metagenomes</taxon>
    </lineage>
</organism>
<evidence type="ECO:0000313" key="1">
    <source>
        <dbReference type="EMBL" id="GAH89859.1"/>
    </source>
</evidence>
<sequence length="148" mass="17730">MPKWGTFYWGEELWEGLPFTIGLRFYDRNGVLAKIITSEAKNFPLIDLEFEFLRDGGCGKFWFTTSEDLELEQGYRCDIYFYKTKWYSGRIQTTPLEGTQNIYRYEGFGYFSELDWKIISETYENVELSSIVSDVLQKYYFEKSHIER</sequence>